<feature type="domain" description="Peptidase A1" evidence="6">
    <location>
        <begin position="50"/>
        <end position="390"/>
    </location>
</feature>
<dbReference type="PANTHER" id="PTHR47966">
    <property type="entry name" value="BETA-SITE APP-CLEAVING ENZYME, ISOFORM A-RELATED"/>
    <property type="match status" value="1"/>
</dbReference>
<evidence type="ECO:0000313" key="8">
    <source>
        <dbReference type="Proteomes" id="UP001219525"/>
    </source>
</evidence>
<feature type="transmembrane region" description="Helical" evidence="4">
    <location>
        <begin position="467"/>
        <end position="494"/>
    </location>
</feature>
<accession>A0AAD6V5B8</accession>
<dbReference type="PRINTS" id="PR00792">
    <property type="entry name" value="PEPSIN"/>
</dbReference>
<keyword evidence="3" id="KW-0378">Hydrolase</keyword>
<dbReference type="AlphaFoldDB" id="A0AAD6V5B8"/>
<dbReference type="PANTHER" id="PTHR47966:SF57">
    <property type="entry name" value="PEPTIDASE A1 DOMAIN-CONTAINING PROTEIN"/>
    <property type="match status" value="1"/>
</dbReference>
<dbReference type="Proteomes" id="UP001219525">
    <property type="component" value="Unassembled WGS sequence"/>
</dbReference>
<dbReference type="InterPro" id="IPR033121">
    <property type="entry name" value="PEPTIDASE_A1"/>
</dbReference>
<feature type="chain" id="PRO_5042187825" evidence="5">
    <location>
        <begin position="20"/>
        <end position="529"/>
    </location>
</feature>
<evidence type="ECO:0000313" key="7">
    <source>
        <dbReference type="EMBL" id="KAJ7201270.1"/>
    </source>
</evidence>
<protein>
    <submittedName>
        <fullName evidence="7">Aspartic peptidase domain-containing protein</fullName>
    </submittedName>
</protein>
<keyword evidence="4" id="KW-1133">Transmembrane helix</keyword>
<organism evidence="7 8">
    <name type="scientific">Mycena pura</name>
    <dbReference type="NCBI Taxonomy" id="153505"/>
    <lineage>
        <taxon>Eukaryota</taxon>
        <taxon>Fungi</taxon>
        <taxon>Dikarya</taxon>
        <taxon>Basidiomycota</taxon>
        <taxon>Agaricomycotina</taxon>
        <taxon>Agaricomycetes</taxon>
        <taxon>Agaricomycetidae</taxon>
        <taxon>Agaricales</taxon>
        <taxon>Marasmiineae</taxon>
        <taxon>Mycenaceae</taxon>
        <taxon>Mycena</taxon>
    </lineage>
</organism>
<dbReference type="Pfam" id="PF00026">
    <property type="entry name" value="Asp"/>
    <property type="match status" value="1"/>
</dbReference>
<evidence type="ECO:0000256" key="5">
    <source>
        <dbReference type="SAM" id="SignalP"/>
    </source>
</evidence>
<sequence length="529" mass="55662">MSRFSFIFISLLFLQFSSAVSVERRARHKKSYYIDSNPDNDVTNTNNNAYDVNLTVGGTLVNALIDTGSTDLWVGSGVGAFNNTGAAVELLFGDGSDFVNGTIGLADVEIAGHKIPAQGELYTLENNQNLTWALLALVGLGFDSLGRIPGALTAAGVPDAPLVGKSLLSSIFDLNPGKGRFFALSLSRLYDSLDSADASLDIATLDAKYSAVQDAPTLPLFPDDSIQWTVLTQALQVNGLSIPLSSSINGTPSGNSVILLDSGTTNILAPTEIRDAVYSAVPGAVLAKKSSIPNTQFSEDKDVWVVPCGTAIKMSTTFGGKSNRIHPLDLTDLTFVLGPDGKNHTICVGTITNGGPILSSTNGFDMIFGDSFLRNVYTVFSFGNDTVGPHVQLLSQTGKGAVKDFARVRAKMLSNAPPELAPADTIALFDGPSTSSAVGEVPSANLAAAADVEIGSSSSTDSQVAKYAPIVIGLLGANLFLLVVVALIGIVGYVRNGRQIGPNRQYAPVKVREEDMYEQKMGQYSDGPH</sequence>
<keyword evidence="5" id="KW-0732">Signal</keyword>
<keyword evidence="3" id="KW-0645">Protease</keyword>
<gene>
    <name evidence="7" type="ORF">GGX14DRAFT_464852</name>
</gene>
<evidence type="ECO:0000256" key="3">
    <source>
        <dbReference type="RuleBase" id="RU000454"/>
    </source>
</evidence>
<evidence type="ECO:0000259" key="6">
    <source>
        <dbReference type="PROSITE" id="PS51767"/>
    </source>
</evidence>
<keyword evidence="4" id="KW-0472">Membrane</keyword>
<dbReference type="CDD" id="cd05471">
    <property type="entry name" value="pepsin_like"/>
    <property type="match status" value="1"/>
</dbReference>
<evidence type="ECO:0000256" key="1">
    <source>
        <dbReference type="ARBA" id="ARBA00007447"/>
    </source>
</evidence>
<dbReference type="InterPro" id="IPR001969">
    <property type="entry name" value="Aspartic_peptidase_AS"/>
</dbReference>
<feature type="signal peptide" evidence="5">
    <location>
        <begin position="1"/>
        <end position="19"/>
    </location>
</feature>
<evidence type="ECO:0000256" key="4">
    <source>
        <dbReference type="SAM" id="Phobius"/>
    </source>
</evidence>
<dbReference type="SUPFAM" id="SSF50630">
    <property type="entry name" value="Acid proteases"/>
    <property type="match status" value="1"/>
</dbReference>
<dbReference type="InterPro" id="IPR001461">
    <property type="entry name" value="Aspartic_peptidase_A1"/>
</dbReference>
<dbReference type="Gene3D" id="2.40.70.10">
    <property type="entry name" value="Acid Proteases"/>
    <property type="match status" value="2"/>
</dbReference>
<dbReference type="GO" id="GO:0004190">
    <property type="term" value="F:aspartic-type endopeptidase activity"/>
    <property type="evidence" value="ECO:0007669"/>
    <property type="project" value="UniProtKB-KW"/>
</dbReference>
<dbReference type="InterPro" id="IPR021109">
    <property type="entry name" value="Peptidase_aspartic_dom_sf"/>
</dbReference>
<evidence type="ECO:0000256" key="2">
    <source>
        <dbReference type="ARBA" id="ARBA00022750"/>
    </source>
</evidence>
<dbReference type="InterPro" id="IPR034164">
    <property type="entry name" value="Pepsin-like_dom"/>
</dbReference>
<comment type="similarity">
    <text evidence="1 3">Belongs to the peptidase A1 family.</text>
</comment>
<keyword evidence="2 3" id="KW-0064">Aspartyl protease</keyword>
<keyword evidence="4" id="KW-0812">Transmembrane</keyword>
<dbReference type="PROSITE" id="PS00141">
    <property type="entry name" value="ASP_PROTEASE"/>
    <property type="match status" value="1"/>
</dbReference>
<keyword evidence="8" id="KW-1185">Reference proteome</keyword>
<proteinExistence type="inferred from homology"/>
<dbReference type="PROSITE" id="PS51767">
    <property type="entry name" value="PEPTIDASE_A1"/>
    <property type="match status" value="1"/>
</dbReference>
<dbReference type="EMBL" id="JARJCW010000059">
    <property type="protein sequence ID" value="KAJ7201270.1"/>
    <property type="molecule type" value="Genomic_DNA"/>
</dbReference>
<reference evidence="7" key="1">
    <citation type="submission" date="2023-03" db="EMBL/GenBank/DDBJ databases">
        <title>Massive genome expansion in bonnet fungi (Mycena s.s.) driven by repeated elements and novel gene families across ecological guilds.</title>
        <authorList>
            <consortium name="Lawrence Berkeley National Laboratory"/>
            <person name="Harder C.B."/>
            <person name="Miyauchi S."/>
            <person name="Viragh M."/>
            <person name="Kuo A."/>
            <person name="Thoen E."/>
            <person name="Andreopoulos B."/>
            <person name="Lu D."/>
            <person name="Skrede I."/>
            <person name="Drula E."/>
            <person name="Henrissat B."/>
            <person name="Morin E."/>
            <person name="Kohler A."/>
            <person name="Barry K."/>
            <person name="LaButti K."/>
            <person name="Morin E."/>
            <person name="Salamov A."/>
            <person name="Lipzen A."/>
            <person name="Mereny Z."/>
            <person name="Hegedus B."/>
            <person name="Baldrian P."/>
            <person name="Stursova M."/>
            <person name="Weitz H."/>
            <person name="Taylor A."/>
            <person name="Grigoriev I.V."/>
            <person name="Nagy L.G."/>
            <person name="Martin F."/>
            <person name="Kauserud H."/>
        </authorList>
    </citation>
    <scope>NUCLEOTIDE SEQUENCE</scope>
    <source>
        <strain evidence="7">9144</strain>
    </source>
</reference>
<comment type="caution">
    <text evidence="7">The sequence shown here is derived from an EMBL/GenBank/DDBJ whole genome shotgun (WGS) entry which is preliminary data.</text>
</comment>
<name>A0AAD6V5B8_9AGAR</name>
<dbReference type="GO" id="GO:0006508">
    <property type="term" value="P:proteolysis"/>
    <property type="evidence" value="ECO:0007669"/>
    <property type="project" value="UniProtKB-KW"/>
</dbReference>